<organism evidence="3 4">
    <name type="scientific">Musa acuminata subsp. malaccensis</name>
    <name type="common">Wild banana</name>
    <name type="synonym">Musa malaccensis</name>
    <dbReference type="NCBI Taxonomy" id="214687"/>
    <lineage>
        <taxon>Eukaryota</taxon>
        <taxon>Viridiplantae</taxon>
        <taxon>Streptophyta</taxon>
        <taxon>Embryophyta</taxon>
        <taxon>Tracheophyta</taxon>
        <taxon>Spermatophyta</taxon>
        <taxon>Magnoliopsida</taxon>
        <taxon>Liliopsida</taxon>
        <taxon>Zingiberales</taxon>
        <taxon>Musaceae</taxon>
        <taxon>Musa</taxon>
    </lineage>
</organism>
<feature type="signal peptide" evidence="1">
    <location>
        <begin position="1"/>
        <end position="17"/>
    </location>
</feature>
<dbReference type="Gramene" id="Ma10_t00540.1">
    <property type="protein sequence ID" value="Ma10_p00540.1"/>
    <property type="gene ID" value="Ma10_g00540"/>
</dbReference>
<evidence type="ECO:0000313" key="3">
    <source>
        <dbReference type="EnsemblPlants" id="Ma10_p00540.1"/>
    </source>
</evidence>
<gene>
    <name evidence="2" type="ORF">GSMUA_102990.1</name>
</gene>
<protein>
    <submittedName>
        <fullName evidence="2">(wild Malaysian banana) hypothetical protein</fullName>
    </submittedName>
</protein>
<keyword evidence="1" id="KW-0732">Signal</keyword>
<dbReference type="Proteomes" id="UP000012960">
    <property type="component" value="Unplaced"/>
</dbReference>
<sequence length="52" mass="6265">MIVETLILKFLTWMILGFPVDEEKMPASRLNLIMYQGNKLYCLWFKLLRLVM</sequence>
<dbReference type="AlphaFoldDB" id="A0A804KR30"/>
<reference evidence="2" key="1">
    <citation type="submission" date="2021-03" db="EMBL/GenBank/DDBJ databases">
        <authorList>
            <consortium name="Genoscope - CEA"/>
            <person name="William W."/>
        </authorList>
    </citation>
    <scope>NUCLEOTIDE SEQUENCE</scope>
    <source>
        <strain evidence="2">Doubled-haploid Pahang</strain>
    </source>
</reference>
<evidence type="ECO:0000313" key="4">
    <source>
        <dbReference type="Proteomes" id="UP000012960"/>
    </source>
</evidence>
<evidence type="ECO:0000313" key="2">
    <source>
        <dbReference type="EMBL" id="CAG1852102.1"/>
    </source>
</evidence>
<name>A0A804KR30_MUSAM</name>
<evidence type="ECO:0000256" key="1">
    <source>
        <dbReference type="SAM" id="SignalP"/>
    </source>
</evidence>
<keyword evidence="4" id="KW-1185">Reference proteome</keyword>
<dbReference type="EMBL" id="HG996476">
    <property type="protein sequence ID" value="CAG1852102.1"/>
    <property type="molecule type" value="Genomic_DNA"/>
</dbReference>
<proteinExistence type="predicted"/>
<accession>A0A804KR30</accession>
<dbReference type="EnsemblPlants" id="Ma10_t00540.1">
    <property type="protein sequence ID" value="Ma10_p00540.1"/>
    <property type="gene ID" value="Ma10_g00540"/>
</dbReference>
<feature type="chain" id="PRO_5033926900" evidence="1">
    <location>
        <begin position="18"/>
        <end position="52"/>
    </location>
</feature>
<dbReference type="InParanoid" id="A0A804KR30"/>
<reference evidence="3" key="2">
    <citation type="submission" date="2021-05" db="UniProtKB">
        <authorList>
            <consortium name="EnsemblPlants"/>
        </authorList>
    </citation>
    <scope>IDENTIFICATION</scope>
    <source>
        <strain evidence="3">subsp. malaccensis</strain>
    </source>
</reference>